<evidence type="ECO:0000313" key="5">
    <source>
        <dbReference type="Proteomes" id="UP000603904"/>
    </source>
</evidence>
<sequence length="114" mass="12112">MTWYRTGFRLDLPKGQDTPAGLRFGGDVPPAYRVVIYLNGWNIGQYGGDIGPQKEFPLPAGLLREHGDNTLALAVTAKEQTGAGPGPVSLFAYSTVRGGVPVSGVPAPGYDPRR</sequence>
<evidence type="ECO:0000259" key="3">
    <source>
        <dbReference type="Pfam" id="PF13364"/>
    </source>
</evidence>
<keyword evidence="1" id="KW-0378">Hydrolase</keyword>
<proteinExistence type="predicted"/>
<reference evidence="4 5" key="1">
    <citation type="submission" date="2021-01" db="EMBL/GenBank/DDBJ databases">
        <title>Whole genome shotgun sequence of Microbispora corallina NBRC 16416.</title>
        <authorList>
            <person name="Komaki H."/>
            <person name="Tamura T."/>
        </authorList>
    </citation>
    <scope>NUCLEOTIDE SEQUENCE [LARGE SCALE GENOMIC DNA]</scope>
    <source>
        <strain evidence="4 5">NBRC 16416</strain>
    </source>
</reference>
<protein>
    <recommendedName>
        <fullName evidence="3">Beta-galactosidase jelly roll domain-containing protein</fullName>
    </recommendedName>
</protein>
<keyword evidence="2" id="KW-0326">Glycosidase</keyword>
<gene>
    <name evidence="4" type="ORF">Mco01_22330</name>
</gene>
<accession>A0ABQ4FWN4</accession>
<evidence type="ECO:0000256" key="1">
    <source>
        <dbReference type="ARBA" id="ARBA00022801"/>
    </source>
</evidence>
<evidence type="ECO:0000256" key="2">
    <source>
        <dbReference type="ARBA" id="ARBA00023295"/>
    </source>
</evidence>
<comment type="caution">
    <text evidence="4">The sequence shown here is derived from an EMBL/GenBank/DDBJ whole genome shotgun (WGS) entry which is preliminary data.</text>
</comment>
<organism evidence="4 5">
    <name type="scientific">Microbispora corallina</name>
    <dbReference type="NCBI Taxonomy" id="83302"/>
    <lineage>
        <taxon>Bacteria</taxon>
        <taxon>Bacillati</taxon>
        <taxon>Actinomycetota</taxon>
        <taxon>Actinomycetes</taxon>
        <taxon>Streptosporangiales</taxon>
        <taxon>Streptosporangiaceae</taxon>
        <taxon>Microbispora</taxon>
    </lineage>
</organism>
<dbReference type="InterPro" id="IPR008979">
    <property type="entry name" value="Galactose-bd-like_sf"/>
</dbReference>
<dbReference type="SUPFAM" id="SSF49785">
    <property type="entry name" value="Galactose-binding domain-like"/>
    <property type="match status" value="1"/>
</dbReference>
<dbReference type="InterPro" id="IPR025300">
    <property type="entry name" value="BetaGal_jelly_roll_dom"/>
</dbReference>
<dbReference type="Gene3D" id="2.60.120.260">
    <property type="entry name" value="Galactose-binding domain-like"/>
    <property type="match status" value="1"/>
</dbReference>
<dbReference type="EMBL" id="BOOC01000007">
    <property type="protein sequence ID" value="GIH39233.1"/>
    <property type="molecule type" value="Genomic_DNA"/>
</dbReference>
<evidence type="ECO:0000313" key="4">
    <source>
        <dbReference type="EMBL" id="GIH39233.1"/>
    </source>
</evidence>
<dbReference type="Proteomes" id="UP000603904">
    <property type="component" value="Unassembled WGS sequence"/>
</dbReference>
<keyword evidence="5" id="KW-1185">Reference proteome</keyword>
<name>A0ABQ4FWN4_9ACTN</name>
<feature type="domain" description="Beta-galactosidase jelly roll" evidence="3">
    <location>
        <begin position="2"/>
        <end position="79"/>
    </location>
</feature>
<dbReference type="Pfam" id="PF13364">
    <property type="entry name" value="BetaGal_ABD2"/>
    <property type="match status" value="1"/>
</dbReference>